<dbReference type="OrthoDB" id="9789777at2"/>
<proteinExistence type="predicted"/>
<accession>A0A4R2LGV5</accession>
<dbReference type="CDD" id="cd01012">
    <property type="entry name" value="YcaC_related"/>
    <property type="match status" value="1"/>
</dbReference>
<dbReference type="PANTHER" id="PTHR14119">
    <property type="entry name" value="HYDROLASE"/>
    <property type="match status" value="1"/>
</dbReference>
<dbReference type="EMBL" id="SLXA01000010">
    <property type="protein sequence ID" value="TCO84044.1"/>
    <property type="molecule type" value="Genomic_DNA"/>
</dbReference>
<name>A0A4R2LGV5_9FIRM</name>
<comment type="caution">
    <text evidence="2">The sequence shown here is derived from an EMBL/GenBank/DDBJ whole genome shotgun (WGS) entry which is preliminary data.</text>
</comment>
<evidence type="ECO:0000313" key="3">
    <source>
        <dbReference type="Proteomes" id="UP000295711"/>
    </source>
</evidence>
<evidence type="ECO:0000313" key="2">
    <source>
        <dbReference type="EMBL" id="TCO84044.1"/>
    </source>
</evidence>
<dbReference type="Gene3D" id="3.40.50.850">
    <property type="entry name" value="Isochorismatase-like"/>
    <property type="match status" value="1"/>
</dbReference>
<dbReference type="AlphaFoldDB" id="A0A4R2LGV5"/>
<dbReference type="InterPro" id="IPR036380">
    <property type="entry name" value="Isochorismatase-like_sf"/>
</dbReference>
<organism evidence="2 3">
    <name type="scientific">Frisingicoccus caecimuris</name>
    <dbReference type="NCBI Taxonomy" id="1796636"/>
    <lineage>
        <taxon>Bacteria</taxon>
        <taxon>Bacillati</taxon>
        <taxon>Bacillota</taxon>
        <taxon>Clostridia</taxon>
        <taxon>Lachnospirales</taxon>
        <taxon>Lachnospiraceae</taxon>
        <taxon>Frisingicoccus</taxon>
    </lineage>
</organism>
<dbReference type="Proteomes" id="UP000295711">
    <property type="component" value="Unassembled WGS sequence"/>
</dbReference>
<dbReference type="InterPro" id="IPR000868">
    <property type="entry name" value="Isochorismatase-like_dom"/>
</dbReference>
<dbReference type="SUPFAM" id="SSF52499">
    <property type="entry name" value="Isochorismatase-like hydrolases"/>
    <property type="match status" value="1"/>
</dbReference>
<gene>
    <name evidence="2" type="ORF">EV212_11067</name>
</gene>
<dbReference type="InterPro" id="IPR050993">
    <property type="entry name" value="Isochorismatase_domain"/>
</dbReference>
<dbReference type="Pfam" id="PF00857">
    <property type="entry name" value="Isochorismatase"/>
    <property type="match status" value="1"/>
</dbReference>
<sequence>MLIKAENTAAIIVDVQEKLMPAMFNQEEVEKNVNRLVAGLKLLEVPMIVTQQYTKGIGMTIPSVIETFGDDFSYMEKTSFGVYGEAPIKEAIDGLGKKNIIVCGTETHVCVLQTCIQLKEAGYQPILVTDAAGSRHAEDRKFGIKRAIQEGVIVTTYEALLFELMGGSTCPVFRQISKIVK</sequence>
<dbReference type="RefSeq" id="WP_132092667.1">
    <property type="nucleotide sequence ID" value="NZ_JANKAQ010000011.1"/>
</dbReference>
<dbReference type="PANTHER" id="PTHR14119:SF3">
    <property type="entry name" value="ISOCHORISMATASE DOMAIN-CONTAINING PROTEIN 2"/>
    <property type="match status" value="1"/>
</dbReference>
<feature type="domain" description="Isochorismatase-like" evidence="1">
    <location>
        <begin position="8"/>
        <end position="158"/>
    </location>
</feature>
<evidence type="ECO:0000259" key="1">
    <source>
        <dbReference type="Pfam" id="PF00857"/>
    </source>
</evidence>
<reference evidence="2 3" key="1">
    <citation type="submission" date="2019-03" db="EMBL/GenBank/DDBJ databases">
        <title>Genomic Encyclopedia of Type Strains, Phase IV (KMG-IV): sequencing the most valuable type-strain genomes for metagenomic binning, comparative biology and taxonomic classification.</title>
        <authorList>
            <person name="Goeker M."/>
        </authorList>
    </citation>
    <scope>NUCLEOTIDE SEQUENCE [LARGE SCALE GENOMIC DNA]</scope>
    <source>
        <strain evidence="2 3">DSM 28559</strain>
    </source>
</reference>
<protein>
    <submittedName>
        <fullName evidence="2">Nicotinamidase-related amidase</fullName>
    </submittedName>
</protein>
<keyword evidence="3" id="KW-1185">Reference proteome</keyword>